<accession>F8N8L5</accession>
<keyword evidence="4" id="KW-1185">Reference proteome</keyword>
<protein>
    <submittedName>
        <fullName evidence="3">IstB domain protein ATP-binding protein</fullName>
    </submittedName>
</protein>
<sequence length="242" mass="27455">MPAVPCHREVQPAATAPPTDFETKYYTNLKVAQNCCIYLGRDKQYYSVPYQCIGLEAHVIYTRTLVKVFVDGKSVCTHKRDRRPGQYTLVKEHLASNSQAYRDRSPQYYMDGKSWLGTALGYQACLNGYKVLYFNVMKLFEETALARISSSLHKFFARLAQADLLIIDDFGVKVLDGQQLLDLMEIIEDRHGRKAIYIISQLPVADWYGVLTGNTTAADAILDRIVHSGVRFELKGSSLRNK</sequence>
<dbReference type="Pfam" id="PF22483">
    <property type="entry name" value="Mu-transpos_C_2"/>
    <property type="match status" value="1"/>
</dbReference>
<dbReference type="GO" id="GO:0005524">
    <property type="term" value="F:ATP binding"/>
    <property type="evidence" value="ECO:0007669"/>
    <property type="project" value="UniProtKB-KW"/>
</dbReference>
<dbReference type="SUPFAM" id="SSF52540">
    <property type="entry name" value="P-loop containing nucleoside triphosphate hydrolases"/>
    <property type="match status" value="1"/>
</dbReference>
<dbReference type="eggNOG" id="COG4584">
    <property type="taxonomic scope" value="Bacteria"/>
</dbReference>
<dbReference type="Pfam" id="PF01695">
    <property type="entry name" value="IstB_IS21"/>
    <property type="match status" value="1"/>
</dbReference>
<evidence type="ECO:0000313" key="3">
    <source>
        <dbReference type="EMBL" id="EGN56582.1"/>
    </source>
</evidence>
<gene>
    <name evidence="3" type="ORF">Premu_1146</name>
</gene>
<evidence type="ECO:0000313" key="4">
    <source>
        <dbReference type="Proteomes" id="UP000002772"/>
    </source>
</evidence>
<dbReference type="Proteomes" id="UP000002772">
    <property type="component" value="Unassembled WGS sequence"/>
</dbReference>
<dbReference type="InterPro" id="IPR054353">
    <property type="entry name" value="IstA-like_C"/>
</dbReference>
<reference evidence="4" key="1">
    <citation type="journal article" date="2011" name="Stand. Genomic Sci.">
        <title>Non-contiguous finished genome sequence of the opportunistic oral pathogen Prevotella multisaccharivorax type strain (PPPA20).</title>
        <authorList>
            <person name="Pati A."/>
            <person name="Gronow S."/>
            <person name="Lu M."/>
            <person name="Lapidus A."/>
            <person name="Nolan M."/>
            <person name="Lucas S."/>
            <person name="Hammon N."/>
            <person name="Deshpande S."/>
            <person name="Cheng J.F."/>
            <person name="Tapia R."/>
            <person name="Han C."/>
            <person name="Goodwin L."/>
            <person name="Pitluck S."/>
            <person name="Liolios K."/>
            <person name="Pagani I."/>
            <person name="Mavromatis K."/>
            <person name="Mikhailova N."/>
            <person name="Huntemann M."/>
            <person name="Chen A."/>
            <person name="Palaniappan K."/>
            <person name="Land M."/>
            <person name="Hauser L."/>
            <person name="Detter J.C."/>
            <person name="Brambilla E.M."/>
            <person name="Rohde M."/>
            <person name="Goker M."/>
            <person name="Woyke T."/>
            <person name="Bristow J."/>
            <person name="Eisen J.A."/>
            <person name="Markowitz V."/>
            <person name="Hugenholtz P."/>
            <person name="Kyrpides N.C."/>
            <person name="Klenk H.P."/>
            <person name="Ivanova N."/>
        </authorList>
    </citation>
    <scope>NUCLEOTIDE SEQUENCE [LARGE SCALE GENOMIC DNA]</scope>
    <source>
        <strain evidence="4">DSM 17128</strain>
    </source>
</reference>
<dbReference type="EMBL" id="GL945017">
    <property type="protein sequence ID" value="EGN56582.1"/>
    <property type="molecule type" value="Genomic_DNA"/>
</dbReference>
<dbReference type="AlphaFoldDB" id="F8N8L5"/>
<keyword evidence="3" id="KW-0547">Nucleotide-binding</keyword>
<dbReference type="eggNOG" id="COG1484">
    <property type="taxonomic scope" value="Bacteria"/>
</dbReference>
<dbReference type="STRING" id="688246.Premu_1146"/>
<proteinExistence type="predicted"/>
<feature type="domain" description="IstB-like ATP-binding" evidence="1">
    <location>
        <begin position="112"/>
        <end position="242"/>
    </location>
</feature>
<dbReference type="HOGENOM" id="CLU_1146393_0_0_10"/>
<dbReference type="Gene3D" id="3.40.50.300">
    <property type="entry name" value="P-loop containing nucleotide triphosphate hydrolases"/>
    <property type="match status" value="1"/>
</dbReference>
<evidence type="ECO:0000259" key="2">
    <source>
        <dbReference type="Pfam" id="PF22483"/>
    </source>
</evidence>
<name>F8N8L5_9BACT</name>
<organism evidence="3 4">
    <name type="scientific">Hallella multisaccharivorax DSM 17128</name>
    <dbReference type="NCBI Taxonomy" id="688246"/>
    <lineage>
        <taxon>Bacteria</taxon>
        <taxon>Pseudomonadati</taxon>
        <taxon>Bacteroidota</taxon>
        <taxon>Bacteroidia</taxon>
        <taxon>Bacteroidales</taxon>
        <taxon>Prevotellaceae</taxon>
        <taxon>Hallella</taxon>
    </lineage>
</organism>
<keyword evidence="3" id="KW-0067">ATP-binding</keyword>
<feature type="domain" description="Transposase for insertion sequence element IS21-like C-terminal" evidence="2">
    <location>
        <begin position="17"/>
        <end position="87"/>
    </location>
</feature>
<dbReference type="InterPro" id="IPR027417">
    <property type="entry name" value="P-loop_NTPase"/>
</dbReference>
<dbReference type="RefSeq" id="WP_007573770.1">
    <property type="nucleotide sequence ID" value="NZ_BPTS01000001.1"/>
</dbReference>
<evidence type="ECO:0000259" key="1">
    <source>
        <dbReference type="Pfam" id="PF01695"/>
    </source>
</evidence>
<dbReference type="InterPro" id="IPR002611">
    <property type="entry name" value="IstB_ATP-bd"/>
</dbReference>